<keyword evidence="1" id="KW-0472">Membrane</keyword>
<evidence type="ECO:0000259" key="2">
    <source>
        <dbReference type="Pfam" id="PF07811"/>
    </source>
</evidence>
<dbReference type="Proteomes" id="UP000036503">
    <property type="component" value="Unassembled WGS sequence"/>
</dbReference>
<feature type="transmembrane region" description="Helical" evidence="1">
    <location>
        <begin position="12"/>
        <end position="33"/>
    </location>
</feature>
<dbReference type="InParanoid" id="A0A0J6X0A4"/>
<dbReference type="STRING" id="39029.BSR42_03315"/>
<reference evidence="3 4" key="1">
    <citation type="submission" date="2015-06" db="EMBL/GenBank/DDBJ databases">
        <title>Draft genome sequence of beer spoilage bacterium Megasphaera cerevisiae type strain 20462.</title>
        <authorList>
            <person name="Kutumbaka K."/>
            <person name="Pasmowitz J."/>
            <person name="Mategko J."/>
            <person name="Reyes D."/>
            <person name="Friedrich A."/>
            <person name="Han S."/>
            <person name="Martens-Habbena W."/>
            <person name="Neal-McKinney J."/>
            <person name="Janagama H.K."/>
            <person name="Nadala C."/>
            <person name="Samadpour M."/>
        </authorList>
    </citation>
    <scope>NUCLEOTIDE SEQUENCE [LARGE SCALE GENOMIC DNA]</scope>
    <source>
        <strain evidence="3 4">DSM 20462</strain>
    </source>
</reference>
<dbReference type="RefSeq" id="WP_048513227.1">
    <property type="nucleotide sequence ID" value="NZ_FUXD01000006.1"/>
</dbReference>
<dbReference type="AlphaFoldDB" id="A0A0J6X0A4"/>
<proteinExistence type="predicted"/>
<accession>A0A0J6X0A4</accession>
<feature type="domain" description="TadE-like" evidence="2">
    <location>
        <begin position="7"/>
        <end position="49"/>
    </location>
</feature>
<dbReference type="Pfam" id="PF07811">
    <property type="entry name" value="TadE"/>
    <property type="match status" value="1"/>
</dbReference>
<sequence>MPIRKKGQGMIEVAVVFLMLLPLLVGVYLIFMLCYDYITLASLARESARALAVQTEANMTTERNAIITRKTGSSQNALLGSLYIWSPSSSSDAAFTVELVSSETDPHVTVTLTAARASDGLASYLNILPPTITAQSTMYWEGYSANDDTGNT</sequence>
<evidence type="ECO:0000313" key="3">
    <source>
        <dbReference type="EMBL" id="KMO87572.1"/>
    </source>
</evidence>
<evidence type="ECO:0000256" key="1">
    <source>
        <dbReference type="SAM" id="Phobius"/>
    </source>
</evidence>
<keyword evidence="1" id="KW-0812">Transmembrane</keyword>
<comment type="caution">
    <text evidence="3">The sequence shown here is derived from an EMBL/GenBank/DDBJ whole genome shotgun (WGS) entry which is preliminary data.</text>
</comment>
<dbReference type="OrthoDB" id="10012403at2"/>
<organism evidence="3 4">
    <name type="scientific">Megasphaera cerevisiae DSM 20462</name>
    <dbReference type="NCBI Taxonomy" id="1122219"/>
    <lineage>
        <taxon>Bacteria</taxon>
        <taxon>Bacillati</taxon>
        <taxon>Bacillota</taxon>
        <taxon>Negativicutes</taxon>
        <taxon>Veillonellales</taxon>
        <taxon>Veillonellaceae</taxon>
        <taxon>Megasphaera</taxon>
    </lineage>
</organism>
<gene>
    <name evidence="3" type="ORF">AB840_02375</name>
</gene>
<protein>
    <recommendedName>
        <fullName evidence="2">TadE-like domain-containing protein</fullName>
    </recommendedName>
</protein>
<name>A0A0J6X0A4_9FIRM</name>
<keyword evidence="1" id="KW-1133">Transmembrane helix</keyword>
<keyword evidence="4" id="KW-1185">Reference proteome</keyword>
<dbReference type="InterPro" id="IPR012495">
    <property type="entry name" value="TadE-like_dom"/>
</dbReference>
<dbReference type="EMBL" id="LEKT01000004">
    <property type="protein sequence ID" value="KMO87572.1"/>
    <property type="molecule type" value="Genomic_DNA"/>
</dbReference>
<evidence type="ECO:0000313" key="4">
    <source>
        <dbReference type="Proteomes" id="UP000036503"/>
    </source>
</evidence>
<dbReference type="PATRIC" id="fig|1122219.3.peg.1716"/>